<proteinExistence type="inferred from homology"/>
<keyword evidence="4" id="KW-0804">Transcription</keyword>
<dbReference type="SUPFAM" id="SSF53850">
    <property type="entry name" value="Periplasmic binding protein-like II"/>
    <property type="match status" value="1"/>
</dbReference>
<gene>
    <name evidence="6" type="ORF">H9716_06735</name>
</gene>
<protein>
    <submittedName>
        <fullName evidence="6">LysR family transcriptional regulator</fullName>
    </submittedName>
</protein>
<dbReference type="InterPro" id="IPR050950">
    <property type="entry name" value="HTH-type_LysR_regulators"/>
</dbReference>
<reference evidence="6" key="2">
    <citation type="submission" date="2021-04" db="EMBL/GenBank/DDBJ databases">
        <authorList>
            <person name="Gilroy R."/>
        </authorList>
    </citation>
    <scope>NUCLEOTIDE SEQUENCE</scope>
    <source>
        <strain evidence="6">CHK188-4685</strain>
    </source>
</reference>
<comment type="caution">
    <text evidence="6">The sequence shown here is derived from an EMBL/GenBank/DDBJ whole genome shotgun (WGS) entry which is preliminary data.</text>
</comment>
<evidence type="ECO:0000256" key="4">
    <source>
        <dbReference type="ARBA" id="ARBA00023163"/>
    </source>
</evidence>
<reference evidence="6" key="1">
    <citation type="journal article" date="2021" name="PeerJ">
        <title>Extensive microbial diversity within the chicken gut microbiome revealed by metagenomics and culture.</title>
        <authorList>
            <person name="Gilroy R."/>
            <person name="Ravi A."/>
            <person name="Getino M."/>
            <person name="Pursley I."/>
            <person name="Horton D.L."/>
            <person name="Alikhan N.F."/>
            <person name="Baker D."/>
            <person name="Gharbi K."/>
            <person name="Hall N."/>
            <person name="Watson M."/>
            <person name="Adriaenssens E.M."/>
            <person name="Foster-Nyarko E."/>
            <person name="Jarju S."/>
            <person name="Secka A."/>
            <person name="Antonio M."/>
            <person name="Oren A."/>
            <person name="Chaudhuri R.R."/>
            <person name="La Ragione R."/>
            <person name="Hildebrand F."/>
            <person name="Pallen M.J."/>
        </authorList>
    </citation>
    <scope>NUCLEOTIDE SEQUENCE</scope>
    <source>
        <strain evidence="6">CHK188-4685</strain>
    </source>
</reference>
<feature type="domain" description="HTH lysR-type" evidence="5">
    <location>
        <begin position="1"/>
        <end position="58"/>
    </location>
</feature>
<evidence type="ECO:0000256" key="3">
    <source>
        <dbReference type="ARBA" id="ARBA00023125"/>
    </source>
</evidence>
<dbReference type="InterPro" id="IPR005119">
    <property type="entry name" value="LysR_subst-bd"/>
</dbReference>
<organism evidence="6 7">
    <name type="scientific">Candidatus Enterocloster faecavium</name>
    <dbReference type="NCBI Taxonomy" id="2838560"/>
    <lineage>
        <taxon>Bacteria</taxon>
        <taxon>Bacillati</taxon>
        <taxon>Bacillota</taxon>
        <taxon>Clostridia</taxon>
        <taxon>Lachnospirales</taxon>
        <taxon>Lachnospiraceae</taxon>
        <taxon>Enterocloster</taxon>
    </lineage>
</organism>
<dbReference type="GO" id="GO:0003700">
    <property type="term" value="F:DNA-binding transcription factor activity"/>
    <property type="evidence" value="ECO:0007669"/>
    <property type="project" value="InterPro"/>
</dbReference>
<evidence type="ECO:0000256" key="2">
    <source>
        <dbReference type="ARBA" id="ARBA00023015"/>
    </source>
</evidence>
<dbReference type="GO" id="GO:0003677">
    <property type="term" value="F:DNA binding"/>
    <property type="evidence" value="ECO:0007669"/>
    <property type="project" value="UniProtKB-KW"/>
</dbReference>
<dbReference type="Proteomes" id="UP000886804">
    <property type="component" value="Unassembled WGS sequence"/>
</dbReference>
<dbReference type="EMBL" id="DWYS01000082">
    <property type="protein sequence ID" value="HJB07550.1"/>
    <property type="molecule type" value="Genomic_DNA"/>
</dbReference>
<sequence length="303" mass="34737">MNLRELEYIVALDEERNLKKAAEKVSVTPSALTQKVMQLEKDVGIALFIRSRKGFIPTEAGSKYIDAARRILQIKKDTYNELHDMSNQQSGSLNVGIFPERGADIFSSIYPKFHERYPDICINLIETSVFSQQKMIEAGSLDLGLMTLSDEQKSGDDYILIAREEILLAVPEEFSLKNHILYDPGSKFPVISITDFHCEPFALMSSFSTLRFLQEKIFRQNHIEPQILFESSRQNSILDMVSCKLCCALVSEHYVHSRHARNVRFFAMPEHPTWNVMACHKKGSYLTNAQKYLIQLFTDNLTD</sequence>
<dbReference type="Pfam" id="PF00126">
    <property type="entry name" value="HTH_1"/>
    <property type="match status" value="1"/>
</dbReference>
<dbReference type="GO" id="GO:0005829">
    <property type="term" value="C:cytosol"/>
    <property type="evidence" value="ECO:0007669"/>
    <property type="project" value="TreeGrafter"/>
</dbReference>
<dbReference type="InterPro" id="IPR000847">
    <property type="entry name" value="LysR_HTH_N"/>
</dbReference>
<name>A0A9D2RKS8_9FIRM</name>
<evidence type="ECO:0000259" key="5">
    <source>
        <dbReference type="PROSITE" id="PS50931"/>
    </source>
</evidence>
<evidence type="ECO:0000256" key="1">
    <source>
        <dbReference type="ARBA" id="ARBA00009437"/>
    </source>
</evidence>
<dbReference type="PANTHER" id="PTHR30419">
    <property type="entry name" value="HTH-TYPE TRANSCRIPTIONAL REGULATOR YBHD"/>
    <property type="match status" value="1"/>
</dbReference>
<keyword evidence="3" id="KW-0238">DNA-binding</keyword>
<accession>A0A9D2RKS8</accession>
<dbReference type="InterPro" id="IPR036388">
    <property type="entry name" value="WH-like_DNA-bd_sf"/>
</dbReference>
<dbReference type="CDD" id="cd05466">
    <property type="entry name" value="PBP2_LTTR_substrate"/>
    <property type="match status" value="1"/>
</dbReference>
<evidence type="ECO:0000313" key="7">
    <source>
        <dbReference type="Proteomes" id="UP000886804"/>
    </source>
</evidence>
<dbReference type="PROSITE" id="PS50931">
    <property type="entry name" value="HTH_LYSR"/>
    <property type="match status" value="1"/>
</dbReference>
<dbReference type="SUPFAM" id="SSF46785">
    <property type="entry name" value="Winged helix' DNA-binding domain"/>
    <property type="match status" value="1"/>
</dbReference>
<dbReference type="InterPro" id="IPR036390">
    <property type="entry name" value="WH_DNA-bd_sf"/>
</dbReference>
<dbReference type="Pfam" id="PF03466">
    <property type="entry name" value="LysR_substrate"/>
    <property type="match status" value="1"/>
</dbReference>
<dbReference type="PANTHER" id="PTHR30419:SF8">
    <property type="entry name" value="NITROGEN ASSIMILATION TRANSCRIPTIONAL ACTIVATOR-RELATED"/>
    <property type="match status" value="1"/>
</dbReference>
<dbReference type="Gene3D" id="1.10.10.10">
    <property type="entry name" value="Winged helix-like DNA-binding domain superfamily/Winged helix DNA-binding domain"/>
    <property type="match status" value="1"/>
</dbReference>
<keyword evidence="2" id="KW-0805">Transcription regulation</keyword>
<dbReference type="AlphaFoldDB" id="A0A9D2RKS8"/>
<dbReference type="Gene3D" id="3.40.190.290">
    <property type="match status" value="1"/>
</dbReference>
<comment type="similarity">
    <text evidence="1">Belongs to the LysR transcriptional regulatory family.</text>
</comment>
<evidence type="ECO:0000313" key="6">
    <source>
        <dbReference type="EMBL" id="HJB07550.1"/>
    </source>
</evidence>